<name>A2CC16_PROM3</name>
<dbReference type="EMBL" id="CP000554">
    <property type="protein sequence ID" value="ABM79026.1"/>
    <property type="molecule type" value="Genomic_DNA"/>
</dbReference>
<evidence type="ECO:0000259" key="4">
    <source>
        <dbReference type="Pfam" id="PF14159"/>
    </source>
</evidence>
<dbReference type="STRING" id="59922.P9303_22911"/>
<dbReference type="RefSeq" id="WP_011826894.1">
    <property type="nucleotide sequence ID" value="NC_008820.1"/>
</dbReference>
<sequence>MSDINTVTNEQSTTEKTTTNSVDNADEEIKFSERYSEAVGKVNETLNKLDWSQMGRIGKVLGIFAAVIVAQILIKGVMDTINLLPIVPGLLELLGVVMVGQWSWQNLTTSEKRSALSERVQNLRKEYLG</sequence>
<dbReference type="BioCyc" id="PMAR59922:G1G80-2007-MONOMER"/>
<dbReference type="Proteomes" id="UP000002274">
    <property type="component" value="Chromosome"/>
</dbReference>
<dbReference type="AlphaFoldDB" id="A2CC16"/>
<protein>
    <recommendedName>
        <fullName evidence="4">Cyanobacterial aminoacyl-tRNA synthetase CAAD domain-containing protein</fullName>
    </recommendedName>
</protein>
<gene>
    <name evidence="5" type="ordered locus">P9303_22911</name>
</gene>
<proteinExistence type="predicted"/>
<evidence type="ECO:0000256" key="1">
    <source>
        <dbReference type="ARBA" id="ARBA00004141"/>
    </source>
</evidence>
<keyword evidence="3" id="KW-0472">Membrane</keyword>
<comment type="subcellular location">
    <subcellularLocation>
        <location evidence="1">Membrane</location>
        <topology evidence="1">Multi-pass membrane protein</topology>
    </subcellularLocation>
</comment>
<feature type="compositionally biased region" description="Low complexity" evidence="2">
    <location>
        <begin position="1"/>
        <end position="22"/>
    </location>
</feature>
<dbReference type="Pfam" id="PF14159">
    <property type="entry name" value="CAAD"/>
    <property type="match status" value="1"/>
</dbReference>
<feature type="domain" description="Cyanobacterial aminoacyl-tRNA synthetase CAAD" evidence="4">
    <location>
        <begin position="48"/>
        <end position="129"/>
    </location>
</feature>
<dbReference type="GO" id="GO:0016020">
    <property type="term" value="C:membrane"/>
    <property type="evidence" value="ECO:0007669"/>
    <property type="project" value="UniProtKB-SubCell"/>
</dbReference>
<organism evidence="5 6">
    <name type="scientific">Prochlorococcus marinus (strain MIT 9303)</name>
    <dbReference type="NCBI Taxonomy" id="59922"/>
    <lineage>
        <taxon>Bacteria</taxon>
        <taxon>Bacillati</taxon>
        <taxon>Cyanobacteriota</taxon>
        <taxon>Cyanophyceae</taxon>
        <taxon>Synechococcales</taxon>
        <taxon>Prochlorococcaceae</taxon>
        <taxon>Prochlorococcus</taxon>
    </lineage>
</organism>
<dbReference type="InterPro" id="IPR025564">
    <property type="entry name" value="CAAD_dom"/>
</dbReference>
<feature type="transmembrane region" description="Helical" evidence="3">
    <location>
        <begin position="86"/>
        <end position="104"/>
    </location>
</feature>
<dbReference type="HOGENOM" id="CLU_150528_0_0_3"/>
<reference evidence="5 6" key="1">
    <citation type="journal article" date="2007" name="PLoS Genet.">
        <title>Patterns and implications of gene gain and loss in the evolution of Prochlorococcus.</title>
        <authorList>
            <person name="Kettler G.C."/>
            <person name="Martiny A.C."/>
            <person name="Huang K."/>
            <person name="Zucker J."/>
            <person name="Coleman M.L."/>
            <person name="Rodrigue S."/>
            <person name="Chen F."/>
            <person name="Lapidus A."/>
            <person name="Ferriera S."/>
            <person name="Johnson J."/>
            <person name="Steglich C."/>
            <person name="Church G.M."/>
            <person name="Richardson P."/>
            <person name="Chisholm S.W."/>
        </authorList>
    </citation>
    <scope>NUCLEOTIDE SEQUENCE [LARGE SCALE GENOMIC DNA]</scope>
    <source>
        <strain evidence="5 6">MIT 9303</strain>
    </source>
</reference>
<evidence type="ECO:0000313" key="6">
    <source>
        <dbReference type="Proteomes" id="UP000002274"/>
    </source>
</evidence>
<keyword evidence="3" id="KW-1133">Transmembrane helix</keyword>
<accession>A2CC16</accession>
<keyword evidence="3" id="KW-0812">Transmembrane</keyword>
<evidence type="ECO:0000256" key="3">
    <source>
        <dbReference type="SAM" id="Phobius"/>
    </source>
</evidence>
<dbReference type="KEGG" id="pmf:P9303_22911"/>
<evidence type="ECO:0000313" key="5">
    <source>
        <dbReference type="EMBL" id="ABM79026.1"/>
    </source>
</evidence>
<feature type="region of interest" description="Disordered" evidence="2">
    <location>
        <begin position="1"/>
        <end position="26"/>
    </location>
</feature>
<feature type="transmembrane region" description="Helical" evidence="3">
    <location>
        <begin position="57"/>
        <end position="74"/>
    </location>
</feature>
<evidence type="ECO:0000256" key="2">
    <source>
        <dbReference type="SAM" id="MobiDB-lite"/>
    </source>
</evidence>